<feature type="region of interest" description="Disordered" evidence="1">
    <location>
        <begin position="1"/>
        <end position="53"/>
    </location>
</feature>
<feature type="compositionally biased region" description="Polar residues" evidence="1">
    <location>
        <begin position="1"/>
        <end position="20"/>
    </location>
</feature>
<name>A0ABD0N615_CIRMR</name>
<proteinExistence type="predicted"/>
<feature type="non-terminal residue" evidence="2">
    <location>
        <position position="1"/>
    </location>
</feature>
<keyword evidence="3" id="KW-1185">Reference proteome</keyword>
<feature type="compositionally biased region" description="Polar residues" evidence="1">
    <location>
        <begin position="28"/>
        <end position="45"/>
    </location>
</feature>
<feature type="non-terminal residue" evidence="2">
    <location>
        <position position="53"/>
    </location>
</feature>
<evidence type="ECO:0000256" key="1">
    <source>
        <dbReference type="SAM" id="MobiDB-lite"/>
    </source>
</evidence>
<dbReference type="EMBL" id="JAMKFB020000024">
    <property type="protein sequence ID" value="KAL0156735.1"/>
    <property type="molecule type" value="Genomic_DNA"/>
</dbReference>
<evidence type="ECO:0000313" key="2">
    <source>
        <dbReference type="EMBL" id="KAL0156735.1"/>
    </source>
</evidence>
<organism evidence="2 3">
    <name type="scientific">Cirrhinus mrigala</name>
    <name type="common">Mrigala</name>
    <dbReference type="NCBI Taxonomy" id="683832"/>
    <lineage>
        <taxon>Eukaryota</taxon>
        <taxon>Metazoa</taxon>
        <taxon>Chordata</taxon>
        <taxon>Craniata</taxon>
        <taxon>Vertebrata</taxon>
        <taxon>Euteleostomi</taxon>
        <taxon>Actinopterygii</taxon>
        <taxon>Neopterygii</taxon>
        <taxon>Teleostei</taxon>
        <taxon>Ostariophysi</taxon>
        <taxon>Cypriniformes</taxon>
        <taxon>Cyprinidae</taxon>
        <taxon>Labeoninae</taxon>
        <taxon>Labeonini</taxon>
        <taxon>Cirrhinus</taxon>
    </lineage>
</organism>
<evidence type="ECO:0000313" key="3">
    <source>
        <dbReference type="Proteomes" id="UP001529510"/>
    </source>
</evidence>
<reference evidence="2 3" key="1">
    <citation type="submission" date="2024-05" db="EMBL/GenBank/DDBJ databases">
        <title>Genome sequencing and assembly of Indian major carp, Cirrhinus mrigala (Hamilton, 1822).</title>
        <authorList>
            <person name="Mohindra V."/>
            <person name="Chowdhury L.M."/>
            <person name="Lal K."/>
            <person name="Jena J.K."/>
        </authorList>
    </citation>
    <scope>NUCLEOTIDE SEQUENCE [LARGE SCALE GENOMIC DNA]</scope>
    <source>
        <strain evidence="2">CM1030</strain>
        <tissue evidence="2">Blood</tissue>
    </source>
</reference>
<dbReference type="Proteomes" id="UP001529510">
    <property type="component" value="Unassembled WGS sequence"/>
</dbReference>
<accession>A0ABD0N615</accession>
<comment type="caution">
    <text evidence="2">The sequence shown here is derived from an EMBL/GenBank/DDBJ whole genome shotgun (WGS) entry which is preliminary data.</text>
</comment>
<gene>
    <name evidence="2" type="ORF">M9458_047981</name>
</gene>
<protein>
    <submittedName>
        <fullName evidence="2">Uncharacterized protein</fullName>
    </submittedName>
</protein>
<sequence length="53" mass="5827">DDTLSTPSHQRSPNLSLNRSGSERVSKHSSLSLDLNANEDQLSDNSRSDSLEE</sequence>
<dbReference type="AlphaFoldDB" id="A0ABD0N615"/>